<feature type="domain" description="Signal transduction histidine kinase subgroup 3 dimerisation and phosphoacceptor" evidence="10">
    <location>
        <begin position="179"/>
        <end position="237"/>
    </location>
</feature>
<evidence type="ECO:0000256" key="3">
    <source>
        <dbReference type="ARBA" id="ARBA00022553"/>
    </source>
</evidence>
<dbReference type="EC" id="2.7.13.3" evidence="2"/>
<evidence type="ECO:0000256" key="6">
    <source>
        <dbReference type="ARBA" id="ARBA00022777"/>
    </source>
</evidence>
<keyword evidence="9" id="KW-1133">Transmembrane helix</keyword>
<accession>A0ABV8TVI6</accession>
<dbReference type="Gene3D" id="1.20.5.1930">
    <property type="match status" value="1"/>
</dbReference>
<sequence length="379" mass="40870">MTTREHALRYSDAAVAGLGVLVCVVMGLLGQPDWWWSTAMAATLVLRRPAPLLCALAAAAISTVHLVLTTSLLMPGDLVLLVAAYSVAAHASSRTRQIGLLLWTGYVVVLGGRILLGETETVTGANLFVVGLVAAGLLTASSVGFVSHRKTDALRVAEFRRMLSEQEADARAQLATYEERERISNDIHDILAHTLTGVVVQAESGRATAPTEDVADLFTGIASSSRSALYEVRSLLTWTGEPGTHPTPSLDDLDELIESFTRSDLRVDIERSGQPVPLGPGMSLAVYRVVQESLTNALRHGDGSEAKVLMDWEPDALTLTVSNPMDGASRRLPIRENRGLAGIRRRCALYNGEAFYESADVFTVVAKWPLTIQKDVNRA</sequence>
<feature type="transmembrane region" description="Helical" evidence="9">
    <location>
        <begin position="128"/>
        <end position="146"/>
    </location>
</feature>
<evidence type="ECO:0000256" key="5">
    <source>
        <dbReference type="ARBA" id="ARBA00022741"/>
    </source>
</evidence>
<reference evidence="13" key="1">
    <citation type="journal article" date="2019" name="Int. J. Syst. Evol. Microbiol.">
        <title>The Global Catalogue of Microorganisms (GCM) 10K type strain sequencing project: providing services to taxonomists for standard genome sequencing and annotation.</title>
        <authorList>
            <consortium name="The Broad Institute Genomics Platform"/>
            <consortium name="The Broad Institute Genome Sequencing Center for Infectious Disease"/>
            <person name="Wu L."/>
            <person name="Ma J."/>
        </authorList>
    </citation>
    <scope>NUCLEOTIDE SEQUENCE [LARGE SCALE GENOMIC DNA]</scope>
    <source>
        <strain evidence="13">IBRC-M 10908</strain>
    </source>
</reference>
<dbReference type="InterPro" id="IPR011712">
    <property type="entry name" value="Sig_transdc_His_kin_sub3_dim/P"/>
</dbReference>
<evidence type="ECO:0000256" key="1">
    <source>
        <dbReference type="ARBA" id="ARBA00000085"/>
    </source>
</evidence>
<keyword evidence="4" id="KW-0808">Transferase</keyword>
<comment type="catalytic activity">
    <reaction evidence="1">
        <text>ATP + protein L-histidine = ADP + protein N-phospho-L-histidine.</text>
        <dbReference type="EC" id="2.7.13.3"/>
    </reaction>
</comment>
<dbReference type="RefSeq" id="WP_380618499.1">
    <property type="nucleotide sequence ID" value="NZ_JBHSDK010000007.1"/>
</dbReference>
<keyword evidence="13" id="KW-1185">Reference proteome</keyword>
<evidence type="ECO:0000256" key="4">
    <source>
        <dbReference type="ARBA" id="ARBA00022679"/>
    </source>
</evidence>
<dbReference type="PANTHER" id="PTHR24421">
    <property type="entry name" value="NITRATE/NITRITE SENSOR PROTEIN NARX-RELATED"/>
    <property type="match status" value="1"/>
</dbReference>
<dbReference type="Pfam" id="PF23539">
    <property type="entry name" value="DUF7134"/>
    <property type="match status" value="1"/>
</dbReference>
<dbReference type="InterPro" id="IPR036890">
    <property type="entry name" value="HATPase_C_sf"/>
</dbReference>
<dbReference type="EMBL" id="JBHSDK010000007">
    <property type="protein sequence ID" value="MFC4334627.1"/>
    <property type="molecule type" value="Genomic_DNA"/>
</dbReference>
<evidence type="ECO:0000256" key="2">
    <source>
        <dbReference type="ARBA" id="ARBA00012438"/>
    </source>
</evidence>
<keyword evidence="9" id="KW-0812">Transmembrane</keyword>
<keyword evidence="7" id="KW-0067">ATP-binding</keyword>
<evidence type="ECO:0000313" key="13">
    <source>
        <dbReference type="Proteomes" id="UP001595823"/>
    </source>
</evidence>
<keyword evidence="8" id="KW-0902">Two-component regulatory system</keyword>
<feature type="transmembrane region" description="Helical" evidence="9">
    <location>
        <begin position="13"/>
        <end position="30"/>
    </location>
</feature>
<gene>
    <name evidence="12" type="ORF">ACFPET_05385</name>
</gene>
<keyword evidence="6 12" id="KW-0418">Kinase</keyword>
<name>A0ABV8TVI6_9ACTN</name>
<organism evidence="12 13">
    <name type="scientific">Salininema proteolyticum</name>
    <dbReference type="NCBI Taxonomy" id="1607685"/>
    <lineage>
        <taxon>Bacteria</taxon>
        <taxon>Bacillati</taxon>
        <taxon>Actinomycetota</taxon>
        <taxon>Actinomycetes</taxon>
        <taxon>Glycomycetales</taxon>
        <taxon>Glycomycetaceae</taxon>
        <taxon>Salininema</taxon>
    </lineage>
</organism>
<dbReference type="InterPro" id="IPR050482">
    <property type="entry name" value="Sensor_HK_TwoCompSys"/>
</dbReference>
<evidence type="ECO:0000256" key="9">
    <source>
        <dbReference type="SAM" id="Phobius"/>
    </source>
</evidence>
<dbReference type="Pfam" id="PF07730">
    <property type="entry name" value="HisKA_3"/>
    <property type="match status" value="1"/>
</dbReference>
<keyword evidence="5" id="KW-0547">Nucleotide-binding</keyword>
<dbReference type="CDD" id="cd16917">
    <property type="entry name" value="HATPase_UhpB-NarQ-NarX-like"/>
    <property type="match status" value="1"/>
</dbReference>
<evidence type="ECO:0000313" key="12">
    <source>
        <dbReference type="EMBL" id="MFC4334627.1"/>
    </source>
</evidence>
<dbReference type="InterPro" id="IPR055558">
    <property type="entry name" value="DUF7134"/>
</dbReference>
<keyword evidence="3" id="KW-0597">Phosphoprotein</keyword>
<evidence type="ECO:0000259" key="10">
    <source>
        <dbReference type="Pfam" id="PF07730"/>
    </source>
</evidence>
<evidence type="ECO:0000259" key="11">
    <source>
        <dbReference type="Pfam" id="PF23539"/>
    </source>
</evidence>
<feature type="transmembrane region" description="Helical" evidence="9">
    <location>
        <begin position="74"/>
        <end position="91"/>
    </location>
</feature>
<evidence type="ECO:0000256" key="7">
    <source>
        <dbReference type="ARBA" id="ARBA00022840"/>
    </source>
</evidence>
<protein>
    <recommendedName>
        <fullName evidence="2">histidine kinase</fullName>
        <ecNumber evidence="2">2.7.13.3</ecNumber>
    </recommendedName>
</protein>
<dbReference type="SUPFAM" id="SSF55874">
    <property type="entry name" value="ATPase domain of HSP90 chaperone/DNA topoisomerase II/histidine kinase"/>
    <property type="match status" value="1"/>
</dbReference>
<feature type="domain" description="DUF7134" evidence="11">
    <location>
        <begin position="11"/>
        <end position="140"/>
    </location>
</feature>
<comment type="caution">
    <text evidence="12">The sequence shown here is derived from an EMBL/GenBank/DDBJ whole genome shotgun (WGS) entry which is preliminary data.</text>
</comment>
<feature type="transmembrane region" description="Helical" evidence="9">
    <location>
        <begin position="98"/>
        <end position="116"/>
    </location>
</feature>
<proteinExistence type="predicted"/>
<dbReference type="Gene3D" id="3.30.565.10">
    <property type="entry name" value="Histidine kinase-like ATPase, C-terminal domain"/>
    <property type="match status" value="1"/>
</dbReference>
<keyword evidence="9" id="KW-0472">Membrane</keyword>
<dbReference type="GO" id="GO:0016301">
    <property type="term" value="F:kinase activity"/>
    <property type="evidence" value="ECO:0007669"/>
    <property type="project" value="UniProtKB-KW"/>
</dbReference>
<evidence type="ECO:0000256" key="8">
    <source>
        <dbReference type="ARBA" id="ARBA00023012"/>
    </source>
</evidence>
<dbReference type="Proteomes" id="UP001595823">
    <property type="component" value="Unassembled WGS sequence"/>
</dbReference>
<dbReference type="PANTHER" id="PTHR24421:SF10">
    <property type="entry name" value="NITRATE_NITRITE SENSOR PROTEIN NARQ"/>
    <property type="match status" value="1"/>
</dbReference>